<reference evidence="2 3" key="1">
    <citation type="submission" date="2020-08" db="EMBL/GenBank/DDBJ databases">
        <title>Genomic Encyclopedia of Type Strains, Phase IV (KMG-IV): sequencing the most valuable type-strain genomes for metagenomic binning, comparative biology and taxonomic classification.</title>
        <authorList>
            <person name="Goeker M."/>
        </authorList>
    </citation>
    <scope>NUCLEOTIDE SEQUENCE [LARGE SCALE GENOMIC DNA]</scope>
    <source>
        <strain evidence="2 3">DSM 10368</strain>
    </source>
</reference>
<evidence type="ECO:0000313" key="3">
    <source>
        <dbReference type="Proteomes" id="UP000577697"/>
    </source>
</evidence>
<keyword evidence="3" id="KW-1185">Reference proteome</keyword>
<feature type="domain" description="DUF6537" evidence="1">
    <location>
        <begin position="43"/>
        <end position="251"/>
    </location>
</feature>
<accession>A0ABR6H310</accession>
<dbReference type="RefSeq" id="WP_183194921.1">
    <property type="nucleotide sequence ID" value="NZ_CP015007.1"/>
</dbReference>
<evidence type="ECO:0000313" key="2">
    <source>
        <dbReference type="EMBL" id="MBB3704895.1"/>
    </source>
</evidence>
<name>A0ABR6H310_AMIAI</name>
<protein>
    <submittedName>
        <fullName evidence="2">Indolepyruvate ferredoxin oxidoreductase beta subunit</fullName>
        <ecNumber evidence="2">1.2.7.8</ecNumber>
    </submittedName>
</protein>
<gene>
    <name evidence="2" type="ORF">FHS67_001205</name>
</gene>
<organism evidence="2 3">
    <name type="scientific">Aminobacter aminovorans</name>
    <name type="common">Chelatobacter heintzii</name>
    <dbReference type="NCBI Taxonomy" id="83263"/>
    <lineage>
        <taxon>Bacteria</taxon>
        <taxon>Pseudomonadati</taxon>
        <taxon>Pseudomonadota</taxon>
        <taxon>Alphaproteobacteria</taxon>
        <taxon>Hyphomicrobiales</taxon>
        <taxon>Phyllobacteriaceae</taxon>
        <taxon>Aminobacter</taxon>
    </lineage>
</organism>
<dbReference type="EC" id="1.2.7.8" evidence="2"/>
<dbReference type="Pfam" id="PF20169">
    <property type="entry name" value="DUF6537"/>
    <property type="match status" value="1"/>
</dbReference>
<dbReference type="GO" id="GO:0043805">
    <property type="term" value="F:indolepyruvate ferredoxin oxidoreductase activity"/>
    <property type="evidence" value="ECO:0007669"/>
    <property type="project" value="UniProtKB-EC"/>
</dbReference>
<dbReference type="EMBL" id="JACICB010000004">
    <property type="protein sequence ID" value="MBB3704895.1"/>
    <property type="molecule type" value="Genomic_DNA"/>
</dbReference>
<dbReference type="InterPro" id="IPR046667">
    <property type="entry name" value="DUF6537"/>
</dbReference>
<proteinExistence type="predicted"/>
<sequence>MTAPRAMPRRRKASHSHVERARKDACRLQALEARLDCVPVQPQEIAGLGLRKVVDYQDNAYGGQYLEMVERAAKADTAPFDLTLATAQYAANALCYDDILRVADLKTRVSRHQRLRAEVRVKDDQLVQLTEYFHPRLEEFTTTLPVSLGAWLQKNRRAKALYTSRPVKGRRIRTDSVLGFGMKCLHCARWRRSLPRHQSEMAHITAWFYQAMNIAATDRTLAAEVLANRRPVKGYSDTHARGLSQFDRVMSALPMLRGRPDAADLDAPVAHSGTG</sequence>
<dbReference type="Proteomes" id="UP000577697">
    <property type="component" value="Unassembled WGS sequence"/>
</dbReference>
<comment type="caution">
    <text evidence="2">The sequence shown here is derived from an EMBL/GenBank/DDBJ whole genome shotgun (WGS) entry which is preliminary data.</text>
</comment>
<evidence type="ECO:0000259" key="1">
    <source>
        <dbReference type="Pfam" id="PF20169"/>
    </source>
</evidence>
<keyword evidence="2" id="KW-0560">Oxidoreductase</keyword>